<gene>
    <name evidence="5" type="ORF">MAIT1_01131</name>
</gene>
<dbReference type="InterPro" id="IPR022644">
    <property type="entry name" value="De-COase2_N"/>
</dbReference>
<evidence type="ECO:0000256" key="1">
    <source>
        <dbReference type="ARBA" id="ARBA00001933"/>
    </source>
</evidence>
<dbReference type="RefSeq" id="WP_085441298.1">
    <property type="nucleotide sequence ID" value="NZ_LVJN01000016.1"/>
</dbReference>
<dbReference type="PANTHER" id="PTHR43727">
    <property type="entry name" value="DIAMINOPIMELATE DECARBOXYLASE"/>
    <property type="match status" value="1"/>
</dbReference>
<feature type="domain" description="Orn/DAP/Arg decarboxylase 2 N-terminal" evidence="4">
    <location>
        <begin position="23"/>
        <end position="274"/>
    </location>
</feature>
<dbReference type="SUPFAM" id="SSF51419">
    <property type="entry name" value="PLP-binding barrel"/>
    <property type="match status" value="1"/>
</dbReference>
<dbReference type="GO" id="GO:0008836">
    <property type="term" value="F:diaminopimelate decarboxylase activity"/>
    <property type="evidence" value="ECO:0007669"/>
    <property type="project" value="TreeGrafter"/>
</dbReference>
<evidence type="ECO:0000313" key="5">
    <source>
        <dbReference type="EMBL" id="OSM06163.1"/>
    </source>
</evidence>
<accession>A0A1Y2K7X7</accession>
<dbReference type="Proteomes" id="UP000194003">
    <property type="component" value="Unassembled WGS sequence"/>
</dbReference>
<dbReference type="EMBL" id="LVJN01000016">
    <property type="protein sequence ID" value="OSM06163.1"/>
    <property type="molecule type" value="Genomic_DNA"/>
</dbReference>
<dbReference type="SUPFAM" id="SSF50621">
    <property type="entry name" value="Alanine racemase C-terminal domain-like"/>
    <property type="match status" value="1"/>
</dbReference>
<dbReference type="AlphaFoldDB" id="A0A1Y2K7X7"/>
<feature type="active site" description="Proton donor" evidence="3">
    <location>
        <position position="342"/>
    </location>
</feature>
<dbReference type="GO" id="GO:0009089">
    <property type="term" value="P:lysine biosynthetic process via diaminopimelate"/>
    <property type="evidence" value="ECO:0007669"/>
    <property type="project" value="TreeGrafter"/>
</dbReference>
<protein>
    <submittedName>
        <fullName evidence="5">Putative decarboxylase, BtrK-related protein</fullName>
    </submittedName>
</protein>
<dbReference type="Gene3D" id="3.20.20.10">
    <property type="entry name" value="Alanine racemase"/>
    <property type="match status" value="1"/>
</dbReference>
<proteinExistence type="predicted"/>
<evidence type="ECO:0000256" key="3">
    <source>
        <dbReference type="PIRSR" id="PIRSR600183-50"/>
    </source>
</evidence>
<dbReference type="GO" id="GO:0006596">
    <property type="term" value="P:polyamine biosynthetic process"/>
    <property type="evidence" value="ECO:0007669"/>
    <property type="project" value="InterPro"/>
</dbReference>
<dbReference type="Pfam" id="PF02784">
    <property type="entry name" value="Orn_Arg_deC_N"/>
    <property type="match status" value="1"/>
</dbReference>
<dbReference type="PANTHER" id="PTHR43727:SF2">
    <property type="entry name" value="GROUP IV DECARBOXYLASE"/>
    <property type="match status" value="1"/>
</dbReference>
<dbReference type="InterPro" id="IPR009006">
    <property type="entry name" value="Ala_racemase/Decarboxylase_C"/>
</dbReference>
<dbReference type="InterPro" id="IPR000183">
    <property type="entry name" value="Orn/DAP/Arg_de-COase"/>
</dbReference>
<comment type="cofactor">
    <cofactor evidence="1 3">
        <name>pyridoxal 5'-phosphate</name>
        <dbReference type="ChEBI" id="CHEBI:597326"/>
    </cofactor>
</comment>
<reference evidence="5 6" key="1">
    <citation type="journal article" date="2016" name="BMC Genomics">
        <title>Combined genomic and structural analyses of a cultured magnetotactic bacterium reveals its niche adaptation to a dynamic environment.</title>
        <authorList>
            <person name="Araujo A.C."/>
            <person name="Morillo V."/>
            <person name="Cypriano J."/>
            <person name="Teixeira L.C."/>
            <person name="Leao P."/>
            <person name="Lyra S."/>
            <person name="Almeida L.G."/>
            <person name="Bazylinski D.A."/>
            <person name="Vasconcellos A.T."/>
            <person name="Abreu F."/>
            <person name="Lins U."/>
        </authorList>
    </citation>
    <scope>NUCLEOTIDE SEQUENCE [LARGE SCALE GENOMIC DNA]</scope>
    <source>
        <strain evidence="5 6">IT-1</strain>
    </source>
</reference>
<dbReference type="InterPro" id="IPR029066">
    <property type="entry name" value="PLP-binding_barrel"/>
</dbReference>
<dbReference type="InterPro" id="IPR002433">
    <property type="entry name" value="Orn_de-COase"/>
</dbReference>
<dbReference type="PRINTS" id="PR01182">
    <property type="entry name" value="ORNDCRBXLASE"/>
</dbReference>
<evidence type="ECO:0000256" key="2">
    <source>
        <dbReference type="ARBA" id="ARBA00022898"/>
    </source>
</evidence>
<dbReference type="Gene3D" id="2.40.37.10">
    <property type="entry name" value="Lyase, Ornithine Decarboxylase, Chain A, domain 1"/>
    <property type="match status" value="1"/>
</dbReference>
<organism evidence="5 6">
    <name type="scientific">Magnetofaba australis IT-1</name>
    <dbReference type="NCBI Taxonomy" id="1434232"/>
    <lineage>
        <taxon>Bacteria</taxon>
        <taxon>Pseudomonadati</taxon>
        <taxon>Pseudomonadota</taxon>
        <taxon>Magnetococcia</taxon>
        <taxon>Magnetococcales</taxon>
        <taxon>Magnetococcaceae</taxon>
        <taxon>Magnetofaba</taxon>
    </lineage>
</organism>
<dbReference type="STRING" id="1434232.MAIT1_01131"/>
<dbReference type="PRINTS" id="PR01179">
    <property type="entry name" value="ODADCRBXLASE"/>
</dbReference>
<keyword evidence="6" id="KW-1185">Reference proteome</keyword>
<feature type="modified residue" description="N6-(pyridoxal phosphate)lysine" evidence="3">
    <location>
        <position position="46"/>
    </location>
</feature>
<evidence type="ECO:0000313" key="6">
    <source>
        <dbReference type="Proteomes" id="UP000194003"/>
    </source>
</evidence>
<name>A0A1Y2K7X7_9PROT</name>
<dbReference type="OrthoDB" id="9802241at2"/>
<evidence type="ECO:0000259" key="4">
    <source>
        <dbReference type="Pfam" id="PF02784"/>
    </source>
</evidence>
<keyword evidence="2 3" id="KW-0663">Pyridoxal phosphate</keyword>
<comment type="caution">
    <text evidence="5">The sequence shown here is derived from an EMBL/GenBank/DDBJ whole genome shotgun (WGS) entry which is preliminary data.</text>
</comment>
<sequence>MSIPPRVAAAPFQTPAYLYDERTMQQRCAMVASHLGEHLRLYYAIKANPSLGVLRALRMHVGGVDISSGIELERALKTGFDPAHMSFAGPGKSDAELRAAVLAGVGAISVESLAEAMRLQRIARETHRSANILLRLNPAQPFPGFAIKMGGKPTPFGIEEAQAPLAIQQILDSPGLNLRGFHVYAGTQCLQPQTLIDNFAYALKMIGQLAADFHLSPELINFGGGLGVAYHEGQQELDAAEALPAMCDLFEQARQSPRLAQCEGIIELGRYLMAEAGWYLTTVTDVKQAHGQTFCVCDGGMHHYLAASGNFGQVIRKNYRVANLDADAEREVARVTLAGPLCTTLDVLAQQAELPVPRVGERLAILHAGAYGLSASPLLFLSHKTPWEYLLDSQDALQTLREPVDPSGLGELG</sequence>